<dbReference type="Gene3D" id="2.10.60.10">
    <property type="entry name" value="CD59"/>
    <property type="match status" value="1"/>
</dbReference>
<feature type="chain" id="PRO_5035258618" evidence="10">
    <location>
        <begin position="20"/>
        <end position="128"/>
    </location>
</feature>
<keyword evidence="3" id="KW-0336">GPI-anchor</keyword>
<keyword evidence="13" id="KW-1185">Reference proteome</keyword>
<name>A0A8J6KN86_MICOH</name>
<reference evidence="15" key="2">
    <citation type="submission" date="2025-05" db="UniProtKB">
        <authorList>
            <consortium name="RefSeq"/>
        </authorList>
    </citation>
    <scope>IDENTIFICATION</scope>
</reference>
<evidence type="ECO:0000256" key="1">
    <source>
        <dbReference type="ARBA" id="ARBA00004609"/>
    </source>
</evidence>
<accession>A0A8J6KN86</accession>
<evidence type="ECO:0000313" key="12">
    <source>
        <dbReference type="EMBL" id="KAH0504775.1"/>
    </source>
</evidence>
<evidence type="ECO:0000256" key="6">
    <source>
        <dbReference type="ARBA" id="ARBA00023157"/>
    </source>
</evidence>
<evidence type="ECO:0000256" key="10">
    <source>
        <dbReference type="SAM" id="SignalP"/>
    </source>
</evidence>
<dbReference type="Pfam" id="PF00021">
    <property type="entry name" value="UPAR_LY6"/>
    <property type="match status" value="1"/>
</dbReference>
<dbReference type="AlphaFoldDB" id="A0A8J6KN86"/>
<comment type="subcellular location">
    <subcellularLocation>
        <location evidence="1">Cell membrane</location>
        <topology evidence="1">Lipid-anchor</topology>
        <topology evidence="1">GPI-anchor</topology>
    </subcellularLocation>
</comment>
<evidence type="ECO:0000256" key="3">
    <source>
        <dbReference type="ARBA" id="ARBA00022622"/>
    </source>
</evidence>
<organism evidence="12 14">
    <name type="scientific">Microtus ochrogaster</name>
    <name type="common">Prairie vole</name>
    <dbReference type="NCBI Taxonomy" id="79684"/>
    <lineage>
        <taxon>Eukaryota</taxon>
        <taxon>Metazoa</taxon>
        <taxon>Chordata</taxon>
        <taxon>Craniata</taxon>
        <taxon>Vertebrata</taxon>
        <taxon>Euteleostomi</taxon>
        <taxon>Mammalia</taxon>
        <taxon>Eutheria</taxon>
        <taxon>Euarchontoglires</taxon>
        <taxon>Glires</taxon>
        <taxon>Rodentia</taxon>
        <taxon>Myomorpha</taxon>
        <taxon>Muroidea</taxon>
        <taxon>Cricetidae</taxon>
        <taxon>Arvicolinae</taxon>
        <taxon>Microtus</taxon>
    </lineage>
</organism>
<dbReference type="Proteomes" id="UP000710432">
    <property type="component" value="Unassembled WGS sequence"/>
</dbReference>
<feature type="domain" description="UPAR/Ly6" evidence="11">
    <location>
        <begin position="22"/>
        <end position="98"/>
    </location>
</feature>
<dbReference type="PANTHER" id="PTHR47613:SF1">
    <property type="entry name" value="SPERM ACROSOME MEMBRANE-ASSOCIATED PROTEIN 4"/>
    <property type="match status" value="1"/>
</dbReference>
<dbReference type="Proteomes" id="UP000694915">
    <property type="component" value="Unplaced"/>
</dbReference>
<keyword evidence="5" id="KW-0472">Membrane</keyword>
<keyword evidence="4 10" id="KW-0732">Signal</keyword>
<dbReference type="InterPro" id="IPR016054">
    <property type="entry name" value="LY6_UPA_recep-like"/>
</dbReference>
<evidence type="ECO:0000256" key="8">
    <source>
        <dbReference type="ARBA" id="ARBA00023288"/>
    </source>
</evidence>
<evidence type="ECO:0000256" key="4">
    <source>
        <dbReference type="ARBA" id="ARBA00022729"/>
    </source>
</evidence>
<keyword evidence="7" id="KW-0325">Glycoprotein</keyword>
<dbReference type="CDD" id="cd23574">
    <property type="entry name" value="TFP_LU_ECD_SPACA4"/>
    <property type="match status" value="1"/>
</dbReference>
<dbReference type="PANTHER" id="PTHR47613">
    <property type="entry name" value="SPERM ACROSOME MEMBRANE-ASSOCIATED PROTEIN 4"/>
    <property type="match status" value="1"/>
</dbReference>
<comment type="similarity">
    <text evidence="9">Belongs to the SPACA4/bouncer family.</text>
</comment>
<dbReference type="GO" id="GO:0002081">
    <property type="term" value="C:outer acrosomal membrane"/>
    <property type="evidence" value="ECO:0007669"/>
    <property type="project" value="Ensembl"/>
</dbReference>
<keyword evidence="6" id="KW-1015">Disulfide bond</keyword>
<feature type="signal peptide" evidence="10">
    <location>
        <begin position="1"/>
        <end position="19"/>
    </location>
</feature>
<keyword evidence="2" id="KW-1003">Cell membrane</keyword>
<dbReference type="GO" id="GO:0098552">
    <property type="term" value="C:side of membrane"/>
    <property type="evidence" value="ECO:0007669"/>
    <property type="project" value="UniProtKB-KW"/>
</dbReference>
<dbReference type="GO" id="GO:0007339">
    <property type="term" value="P:binding of sperm to zona pellucida"/>
    <property type="evidence" value="ECO:0007669"/>
    <property type="project" value="Ensembl"/>
</dbReference>
<proteinExistence type="inferred from homology"/>
<dbReference type="GeneID" id="101983310"/>
<dbReference type="OrthoDB" id="5962859at2759"/>
<sequence length="128" mass="13396">MVLGWPLLLVLVLCPGATGIKDCVFCELTDSTQCPGTPMRCGDDEDCFIGRGVAPGVGPIINKGCVHATSCGREEPISYMGLTYSLTTTCCSGHLCNGGAASATGPASLALGLQLFLGLLPRLQYWLW</sequence>
<evidence type="ECO:0000259" key="11">
    <source>
        <dbReference type="Pfam" id="PF00021"/>
    </source>
</evidence>
<dbReference type="InterPro" id="IPR046354">
    <property type="entry name" value="SPACA4/Bouncer"/>
</dbReference>
<evidence type="ECO:0000256" key="5">
    <source>
        <dbReference type="ARBA" id="ARBA00023136"/>
    </source>
</evidence>
<protein>
    <submittedName>
        <fullName evidence="12 15">Sperm acrosome membrane-associated protein 4</fullName>
    </submittedName>
</protein>
<gene>
    <name evidence="15" type="primary">Spaca4</name>
    <name evidence="12" type="ORF">LTLLF_181770</name>
</gene>
<dbReference type="InterPro" id="IPR045860">
    <property type="entry name" value="Snake_toxin-like_sf"/>
</dbReference>
<evidence type="ECO:0000256" key="2">
    <source>
        <dbReference type="ARBA" id="ARBA00022475"/>
    </source>
</evidence>
<evidence type="ECO:0000313" key="14">
    <source>
        <dbReference type="Proteomes" id="UP000710432"/>
    </source>
</evidence>
<dbReference type="GO" id="GO:0002079">
    <property type="term" value="C:inner acrosomal membrane"/>
    <property type="evidence" value="ECO:0007669"/>
    <property type="project" value="Ensembl"/>
</dbReference>
<keyword evidence="8" id="KW-0449">Lipoprotein</keyword>
<evidence type="ECO:0000313" key="13">
    <source>
        <dbReference type="Proteomes" id="UP000694915"/>
    </source>
</evidence>
<dbReference type="EMBL" id="JAATJU010024899">
    <property type="protein sequence ID" value="KAH0504775.1"/>
    <property type="molecule type" value="Genomic_DNA"/>
</dbReference>
<dbReference type="SUPFAM" id="SSF57302">
    <property type="entry name" value="Snake toxin-like"/>
    <property type="match status" value="1"/>
</dbReference>
<dbReference type="RefSeq" id="XP_005366831.2">
    <property type="nucleotide sequence ID" value="XM_005366774.2"/>
</dbReference>
<dbReference type="GO" id="GO:0005886">
    <property type="term" value="C:plasma membrane"/>
    <property type="evidence" value="ECO:0007669"/>
    <property type="project" value="UniProtKB-SubCell"/>
</dbReference>
<evidence type="ECO:0000313" key="15">
    <source>
        <dbReference type="RefSeq" id="XP_005366831.2"/>
    </source>
</evidence>
<evidence type="ECO:0000256" key="9">
    <source>
        <dbReference type="ARBA" id="ARBA00029446"/>
    </source>
</evidence>
<evidence type="ECO:0000256" key="7">
    <source>
        <dbReference type="ARBA" id="ARBA00023180"/>
    </source>
</evidence>
<reference evidence="12" key="1">
    <citation type="submission" date="2020-03" db="EMBL/GenBank/DDBJ databases">
        <title>Studies in the Genomics of Life Span.</title>
        <authorList>
            <person name="Glass D."/>
        </authorList>
    </citation>
    <scope>NUCLEOTIDE SEQUENCE</scope>
    <source>
        <strain evidence="12">LTLLF</strain>
        <tissue evidence="12">Muscle</tissue>
    </source>
</reference>